<dbReference type="AlphaFoldDB" id="A0A2S5T8Z7"/>
<dbReference type="RefSeq" id="WP_104355647.1">
    <property type="nucleotide sequence ID" value="NZ_CP064338.1"/>
</dbReference>
<evidence type="ECO:0000313" key="2">
    <source>
        <dbReference type="Proteomes" id="UP000239406"/>
    </source>
</evidence>
<comment type="caution">
    <text evidence="1">The sequence shown here is derived from an EMBL/GenBank/DDBJ whole genome shotgun (WGS) entry which is preliminary data.</text>
</comment>
<dbReference type="Proteomes" id="UP000239406">
    <property type="component" value="Unassembled WGS sequence"/>
</dbReference>
<evidence type="ECO:0000313" key="1">
    <source>
        <dbReference type="EMBL" id="PPE71453.1"/>
    </source>
</evidence>
<name>A0A2S5T8Z7_9BURK</name>
<dbReference type="EMBL" id="PSNY01000001">
    <property type="protein sequence ID" value="PPE71453.1"/>
    <property type="molecule type" value="Genomic_DNA"/>
</dbReference>
<proteinExistence type="predicted"/>
<gene>
    <name evidence="1" type="ORF">C1702_00165</name>
</gene>
<sequence>MRYNTAEELVADFEAGAGFRVVGLVSGNAYIVTDIRLVPPRRSTAGFVVESRAGAYAYFDLNGEDSLHGMRLEKIAEAPQQAAVIPLPGFYVARYAKDTGLPEFSAQPKRHDTYEKAAREAQRLAQKVPGYRFGIFESRDERYVAPPKPKRRYRLVSFQLQDGDIDSRLYPLGDSYSTPPRFNVGDPFKTGRGDATVVSVHEFAVAVK</sequence>
<keyword evidence="2" id="KW-1185">Reference proteome</keyword>
<protein>
    <submittedName>
        <fullName evidence="1">Uncharacterized protein</fullName>
    </submittedName>
</protein>
<organism evidence="1 2">
    <name type="scientific">Caldimonas thermodepolymerans</name>
    <dbReference type="NCBI Taxonomy" id="215580"/>
    <lineage>
        <taxon>Bacteria</taxon>
        <taxon>Pseudomonadati</taxon>
        <taxon>Pseudomonadota</taxon>
        <taxon>Betaproteobacteria</taxon>
        <taxon>Burkholderiales</taxon>
        <taxon>Sphaerotilaceae</taxon>
        <taxon>Caldimonas</taxon>
    </lineage>
</organism>
<reference evidence="1 2" key="1">
    <citation type="submission" date="2018-02" db="EMBL/GenBank/DDBJ databases">
        <title>Reclassifiation of [Polyangium] brachysporum DSM 7029 as Guopingzhaonella breviflexa gen. nov., sp. nov., a member of the family Comamonadaceae.</title>
        <authorList>
            <person name="Tang B."/>
        </authorList>
    </citation>
    <scope>NUCLEOTIDE SEQUENCE [LARGE SCALE GENOMIC DNA]</scope>
    <source>
        <strain evidence="1 2">DSM 15344</strain>
    </source>
</reference>
<accession>A0A2S5T8Z7</accession>